<feature type="region of interest" description="Disordered" evidence="1">
    <location>
        <begin position="110"/>
        <end position="147"/>
    </location>
</feature>
<dbReference type="Pfam" id="PF11951">
    <property type="entry name" value="Fungal_trans_2"/>
    <property type="match status" value="1"/>
</dbReference>
<feature type="region of interest" description="Disordered" evidence="1">
    <location>
        <begin position="1"/>
        <end position="24"/>
    </location>
</feature>
<dbReference type="HOGENOM" id="CLU_517770_0_0_1"/>
<evidence type="ECO:0000313" key="2">
    <source>
        <dbReference type="EMBL" id="KIW71380.1"/>
    </source>
</evidence>
<dbReference type="EMBL" id="KN846957">
    <property type="protein sequence ID" value="KIW71380.1"/>
    <property type="molecule type" value="Genomic_DNA"/>
</dbReference>
<feature type="region of interest" description="Disordered" evidence="1">
    <location>
        <begin position="61"/>
        <end position="82"/>
    </location>
</feature>
<name>A0A0D2FY54_9EURO</name>
<evidence type="ECO:0000313" key="3">
    <source>
        <dbReference type="Proteomes" id="UP000054266"/>
    </source>
</evidence>
<sequence>MSGMDSSPGLRFINETANDAGQRKTMCASTRRIVRSQAMIAVRRKQRLDAEVNLNLRWTAPKLAGGSGSGSGSESEGGGLEKSKSRRTVCKYAFVEEAGPAVTNVCERREKVEGGPTRSDLSLVGDHSQKASSKGKRMQLKPSLSQEGAAPMPHVIERFGGGRRNPFESYPVPFNDEVNELMDHYTVVIPYLMYGTRVKSPMQKLLYHLSFDSLAALCAIMALASRHIDSLQGIRESSRSLRHMTATLRAVNDVLKEGPSACNDATIFAVTLLATIERRLGNALTSKKHWLGLRKILAQRGGLQAISSNRQLKAMIIWNDLVFAKDQHVADSQSCEWPSLIDNDREEGEQGARRDELFEFLGQLEDTWQKMSDRKQTCSDSFRIWKQRRKVFSQGSVMYSTLQEEPEVRGHQRSLTALACQHACLIYLGVAFLEYADQLHMEEGFLSAMDALSHEELCRGLSPEHLLARLLMGLVTEDAAIAGERAVKVISLMLGLKGLDSYMTGLVRERLWRCVSLSRQDEDEKR</sequence>
<reference evidence="2 3" key="1">
    <citation type="submission" date="2015-01" db="EMBL/GenBank/DDBJ databases">
        <title>The Genome Sequence of Capronia semiimmersa CBS27337.</title>
        <authorList>
            <consortium name="The Broad Institute Genomics Platform"/>
            <person name="Cuomo C."/>
            <person name="de Hoog S."/>
            <person name="Gorbushina A."/>
            <person name="Stielow B."/>
            <person name="Teixiera M."/>
            <person name="Abouelleil A."/>
            <person name="Chapman S.B."/>
            <person name="Priest M."/>
            <person name="Young S.K."/>
            <person name="Wortman J."/>
            <person name="Nusbaum C."/>
            <person name="Birren B."/>
        </authorList>
    </citation>
    <scope>NUCLEOTIDE SEQUENCE [LARGE SCALE GENOMIC DNA]</scope>
    <source>
        <strain evidence="2 3">CBS 27337</strain>
    </source>
</reference>
<dbReference type="PANTHER" id="PTHR37540">
    <property type="entry name" value="TRANSCRIPTION FACTOR (ACR-2), PUTATIVE-RELATED-RELATED"/>
    <property type="match status" value="1"/>
</dbReference>
<protein>
    <submittedName>
        <fullName evidence="2">Uncharacterized protein</fullName>
    </submittedName>
</protein>
<dbReference type="Proteomes" id="UP000054266">
    <property type="component" value="Unassembled WGS sequence"/>
</dbReference>
<accession>A0A0D2FY54</accession>
<dbReference type="STRING" id="5601.A0A0D2FY54"/>
<dbReference type="PANTHER" id="PTHR37540:SF10">
    <property type="entry name" value="SIGMA-70 REGION 2 FAMILY PROTEIN"/>
    <property type="match status" value="1"/>
</dbReference>
<dbReference type="AlphaFoldDB" id="A0A0D2FY54"/>
<evidence type="ECO:0000256" key="1">
    <source>
        <dbReference type="SAM" id="MobiDB-lite"/>
    </source>
</evidence>
<dbReference type="InterPro" id="IPR021858">
    <property type="entry name" value="Fun_TF"/>
</dbReference>
<feature type="compositionally biased region" description="Gly residues" evidence="1">
    <location>
        <begin position="65"/>
        <end position="80"/>
    </location>
</feature>
<organism evidence="2 3">
    <name type="scientific">Phialophora macrospora</name>
    <dbReference type="NCBI Taxonomy" id="1851006"/>
    <lineage>
        <taxon>Eukaryota</taxon>
        <taxon>Fungi</taxon>
        <taxon>Dikarya</taxon>
        <taxon>Ascomycota</taxon>
        <taxon>Pezizomycotina</taxon>
        <taxon>Eurotiomycetes</taxon>
        <taxon>Chaetothyriomycetidae</taxon>
        <taxon>Chaetothyriales</taxon>
        <taxon>Herpotrichiellaceae</taxon>
        <taxon>Phialophora</taxon>
    </lineage>
</organism>
<proteinExistence type="predicted"/>
<gene>
    <name evidence="2" type="ORF">PV04_03556</name>
</gene>
<keyword evidence="3" id="KW-1185">Reference proteome</keyword>